<feature type="region of interest" description="Disordered" evidence="1">
    <location>
        <begin position="264"/>
        <end position="330"/>
    </location>
</feature>
<dbReference type="GeneID" id="33569759"/>
<dbReference type="EMBL" id="MCFF01000029">
    <property type="protein sequence ID" value="ORZ11033.1"/>
    <property type="molecule type" value="Genomic_DNA"/>
</dbReference>
<feature type="compositionally biased region" description="Low complexity" evidence="1">
    <location>
        <begin position="269"/>
        <end position="282"/>
    </location>
</feature>
<organism evidence="2 4">
    <name type="scientific">Lobosporangium transversale</name>
    <dbReference type="NCBI Taxonomy" id="64571"/>
    <lineage>
        <taxon>Eukaryota</taxon>
        <taxon>Fungi</taxon>
        <taxon>Fungi incertae sedis</taxon>
        <taxon>Mucoromycota</taxon>
        <taxon>Mortierellomycotina</taxon>
        <taxon>Mortierellomycetes</taxon>
        <taxon>Mortierellales</taxon>
        <taxon>Mortierellaceae</taxon>
        <taxon>Lobosporangium</taxon>
    </lineage>
</organism>
<dbReference type="RefSeq" id="XP_021879755.1">
    <property type="nucleotide sequence ID" value="XM_022027916.1"/>
</dbReference>
<gene>
    <name evidence="3" type="ORF">BCR41DRAFT_387649</name>
    <name evidence="2" type="ORF">BCR41DRAFT_387916</name>
</gene>
<evidence type="ECO:0000313" key="4">
    <source>
        <dbReference type="Proteomes" id="UP000193648"/>
    </source>
</evidence>
<evidence type="ECO:0000256" key="1">
    <source>
        <dbReference type="SAM" id="MobiDB-lite"/>
    </source>
</evidence>
<feature type="compositionally biased region" description="Low complexity" evidence="1">
    <location>
        <begin position="32"/>
        <end position="49"/>
    </location>
</feature>
<evidence type="ECO:0000313" key="2">
    <source>
        <dbReference type="EMBL" id="ORZ11033.1"/>
    </source>
</evidence>
<dbReference type="AlphaFoldDB" id="A0A1Y2GJT9"/>
<feature type="compositionally biased region" description="Basic and acidic residues" evidence="1">
    <location>
        <begin position="103"/>
        <end position="131"/>
    </location>
</feature>
<dbReference type="EMBL" id="MCFF01000027">
    <property type="protein sequence ID" value="ORZ11658.1"/>
    <property type="molecule type" value="Genomic_DNA"/>
</dbReference>
<accession>A0A1Y2GJT9</accession>
<feature type="compositionally biased region" description="Polar residues" evidence="1">
    <location>
        <begin position="93"/>
        <end position="102"/>
    </location>
</feature>
<dbReference type="OrthoDB" id="2449163at2759"/>
<name>A0A1Y2GJT9_9FUNG</name>
<protein>
    <submittedName>
        <fullName evidence="2">Uncharacterized protein</fullName>
    </submittedName>
</protein>
<reference evidence="2 4" key="1">
    <citation type="submission" date="2016-07" db="EMBL/GenBank/DDBJ databases">
        <title>Pervasive Adenine N6-methylation of Active Genes in Fungi.</title>
        <authorList>
            <consortium name="DOE Joint Genome Institute"/>
            <person name="Mondo S.J."/>
            <person name="Dannebaum R.O."/>
            <person name="Kuo R.C."/>
            <person name="Labutti K."/>
            <person name="Haridas S."/>
            <person name="Kuo A."/>
            <person name="Salamov A."/>
            <person name="Ahrendt S.R."/>
            <person name="Lipzen A."/>
            <person name="Sullivan W."/>
            <person name="Andreopoulos W.B."/>
            <person name="Clum A."/>
            <person name="Lindquist E."/>
            <person name="Daum C."/>
            <person name="Ramamoorthy G.K."/>
            <person name="Gryganskyi A."/>
            <person name="Culley D."/>
            <person name="Magnuson J.K."/>
            <person name="James T.Y."/>
            <person name="O'Malley M.A."/>
            <person name="Stajich J.E."/>
            <person name="Spatafora J.W."/>
            <person name="Visel A."/>
            <person name="Grigoriev I.V."/>
        </authorList>
    </citation>
    <scope>NUCLEOTIDE SEQUENCE [LARGE SCALE GENOMIC DNA]</scope>
    <source>
        <strain evidence="2 4">NRRL 3116</strain>
    </source>
</reference>
<sequence length="491" mass="53722">MHPLDVSTNHQAADDLNTSQQALTPPMKPIQHHFSSGGHGVASASSAASPPWIGPGNIHGAQNGMQTPQSEPMRYSHSLPMSGSRPPPRHLYPSSSLYYQTPRQDDRDRFDSENDRDPSPDYHDVDSDGRPIARMRSHGLKRKSLGQPLSRSNSNQNLYSTSLQQYQNQYSSNSHSQHHYNSSHRSSSQNHLDQSQYQQHHDLNAAMPQSSIKLSCFPGRDNSNITSNPIPITRTLDTTEAMAMHLNESSKLVIEIHQPRSPQSYMQMASNGSSSNRASHSAIIQRSNSQPNIMLARSSSSILGQRRSPSLDRSSCEGSSTKKRTKAAVASASATATESFYTITSQGHGSGAQKPQNEASTAIQVFGVDYLANNDEDATMKDGQVHAEIGLGLSTMATSPTVEALRVAKGSSYALVEDQKKEMGIDYSMFTRVETAGWRILIPPNVVASFRSDEFGLMLKPKGIEEVEFAIGAEDQVQEQGSRHKHGTGQQ</sequence>
<evidence type="ECO:0000313" key="3">
    <source>
        <dbReference type="EMBL" id="ORZ11658.1"/>
    </source>
</evidence>
<comment type="caution">
    <text evidence="2">The sequence shown here is derived from an EMBL/GenBank/DDBJ whole genome shotgun (WGS) entry which is preliminary data.</text>
</comment>
<feature type="compositionally biased region" description="Polar residues" evidence="1">
    <location>
        <begin position="284"/>
        <end position="318"/>
    </location>
</feature>
<proteinExistence type="predicted"/>
<feature type="region of interest" description="Disordered" evidence="1">
    <location>
        <begin position="21"/>
        <end position="132"/>
    </location>
</feature>
<feature type="region of interest" description="Disordered" evidence="1">
    <location>
        <begin position="167"/>
        <end position="196"/>
    </location>
</feature>
<dbReference type="InParanoid" id="A0A1Y2GJT9"/>
<keyword evidence="4" id="KW-1185">Reference proteome</keyword>
<dbReference type="Proteomes" id="UP000193648">
    <property type="component" value="Unassembled WGS sequence"/>
</dbReference>